<dbReference type="RefSeq" id="XP_025404808.1">
    <property type="nucleotide sequence ID" value="XM_025549023.1"/>
</dbReference>
<dbReference type="OrthoDB" id="8830751at2759"/>
<comment type="subcellular location">
    <subcellularLocation>
        <location evidence="1">Cell membrane</location>
        <topology evidence="1">Lipid-anchor</topology>
        <orientation evidence="1">Cytoplasmic side</orientation>
    </subcellularLocation>
</comment>
<sequence>MDIILRLINRNSPLRTNAEIMGIEKKIVIVGDGASGKTCLLHVFFEDVYPNIYVPTVFDSFSTVIEVDGKTVKLALWDTAGQDDYDRLRPLSYPNSDVVIVCYSIDTPGSLINVTDKWVPEVRYFCPDVPLILVGNKKDLRDDYFSGGNLTATTEAVVGSTTTITTDTTTVTVESDDTRCRRERVPLINVDDDEKDTCEAGRDAGSSRITSVVSGTVHTSPLWSSSNRPSETGTAVKPREPMLSTDEGQTVANEVGAFAFVECSAKTRDGVQEVFRAAVKATRRDYKHGQCVLL</sequence>
<dbReference type="SMART" id="SM00175">
    <property type="entry name" value="RAB"/>
    <property type="match status" value="1"/>
</dbReference>
<dbReference type="SUPFAM" id="SSF52540">
    <property type="entry name" value="P-loop containing nucleoside triphosphate hydrolases"/>
    <property type="match status" value="1"/>
</dbReference>
<dbReference type="PROSITE" id="PS51419">
    <property type="entry name" value="RAB"/>
    <property type="match status" value="1"/>
</dbReference>
<dbReference type="PROSITE" id="PS51420">
    <property type="entry name" value="RHO"/>
    <property type="match status" value="1"/>
</dbReference>
<reference evidence="13" key="2">
    <citation type="submission" date="2025-04" db="UniProtKB">
        <authorList>
            <consortium name="RefSeq"/>
        </authorList>
    </citation>
    <scope>IDENTIFICATION</scope>
    <source>
        <tissue evidence="13">Whole body</tissue>
    </source>
</reference>
<dbReference type="SMART" id="SM00174">
    <property type="entry name" value="RHO"/>
    <property type="match status" value="1"/>
</dbReference>
<accession>A0A2S2QZQ3</accession>
<keyword evidence="7" id="KW-0472">Membrane</keyword>
<keyword evidence="5" id="KW-0547">Nucleotide-binding</keyword>
<dbReference type="GO" id="GO:0007264">
    <property type="term" value="P:small GTPase-mediated signal transduction"/>
    <property type="evidence" value="ECO:0007669"/>
    <property type="project" value="InterPro"/>
</dbReference>
<evidence type="ECO:0000313" key="13">
    <source>
        <dbReference type="RefSeq" id="XP_025404808.1"/>
    </source>
</evidence>
<dbReference type="Pfam" id="PF00071">
    <property type="entry name" value="Ras"/>
    <property type="match status" value="2"/>
</dbReference>
<dbReference type="PRINTS" id="PR00449">
    <property type="entry name" value="RASTRNSFRMNG"/>
</dbReference>
<evidence type="ECO:0000256" key="6">
    <source>
        <dbReference type="ARBA" id="ARBA00023134"/>
    </source>
</evidence>
<dbReference type="SMART" id="SM00173">
    <property type="entry name" value="RAS"/>
    <property type="match status" value="1"/>
</dbReference>
<name>A0A2S2QZQ3_9HEMI</name>
<evidence type="ECO:0000256" key="7">
    <source>
        <dbReference type="ARBA" id="ARBA00023136"/>
    </source>
</evidence>
<organism evidence="11">
    <name type="scientific">Sipha flava</name>
    <name type="common">yellow sugarcane aphid</name>
    <dbReference type="NCBI Taxonomy" id="143950"/>
    <lineage>
        <taxon>Eukaryota</taxon>
        <taxon>Metazoa</taxon>
        <taxon>Ecdysozoa</taxon>
        <taxon>Arthropoda</taxon>
        <taxon>Hexapoda</taxon>
        <taxon>Insecta</taxon>
        <taxon>Pterygota</taxon>
        <taxon>Neoptera</taxon>
        <taxon>Paraneoptera</taxon>
        <taxon>Hemiptera</taxon>
        <taxon>Sternorrhyncha</taxon>
        <taxon>Aphidomorpha</taxon>
        <taxon>Aphidoidea</taxon>
        <taxon>Aphididae</taxon>
        <taxon>Sipha</taxon>
    </lineage>
</organism>
<protein>
    <submittedName>
        <fullName evidence="11 13">Transforming protein RhoA</fullName>
    </submittedName>
</protein>
<dbReference type="InterPro" id="IPR027417">
    <property type="entry name" value="P-loop_NTPase"/>
</dbReference>
<feature type="compositionally biased region" description="Polar residues" evidence="10">
    <location>
        <begin position="218"/>
        <end position="233"/>
    </location>
</feature>
<dbReference type="GO" id="GO:0035099">
    <property type="term" value="P:hemocyte migration"/>
    <property type="evidence" value="ECO:0007669"/>
    <property type="project" value="UniProtKB-ARBA"/>
</dbReference>
<evidence type="ECO:0000256" key="10">
    <source>
        <dbReference type="SAM" id="MobiDB-lite"/>
    </source>
</evidence>
<dbReference type="Proteomes" id="UP000694846">
    <property type="component" value="Unplaced"/>
</dbReference>
<dbReference type="GO" id="GO:0035006">
    <property type="term" value="P:melanization defense response"/>
    <property type="evidence" value="ECO:0007669"/>
    <property type="project" value="UniProtKB-ARBA"/>
</dbReference>
<keyword evidence="6" id="KW-0342">GTP-binding</keyword>
<keyword evidence="4" id="KW-0488">Methylation</keyword>
<dbReference type="AlphaFoldDB" id="A0A2S2QZQ3"/>
<proteinExistence type="inferred from homology"/>
<evidence type="ECO:0000256" key="8">
    <source>
        <dbReference type="ARBA" id="ARBA00023288"/>
    </source>
</evidence>
<dbReference type="GO" id="GO:0003924">
    <property type="term" value="F:GTPase activity"/>
    <property type="evidence" value="ECO:0007669"/>
    <property type="project" value="InterPro"/>
</dbReference>
<evidence type="ECO:0000256" key="1">
    <source>
        <dbReference type="ARBA" id="ARBA00004342"/>
    </source>
</evidence>
<dbReference type="InterPro" id="IPR001806">
    <property type="entry name" value="Small_GTPase"/>
</dbReference>
<evidence type="ECO:0000256" key="5">
    <source>
        <dbReference type="ARBA" id="ARBA00022741"/>
    </source>
</evidence>
<keyword evidence="12" id="KW-1185">Reference proteome</keyword>
<comment type="similarity">
    <text evidence="2">Belongs to the small GTPase superfamily. Rho family.</text>
</comment>
<dbReference type="GO" id="GO:0005886">
    <property type="term" value="C:plasma membrane"/>
    <property type="evidence" value="ECO:0007669"/>
    <property type="project" value="UniProtKB-SubCell"/>
</dbReference>
<evidence type="ECO:0000256" key="3">
    <source>
        <dbReference type="ARBA" id="ARBA00022475"/>
    </source>
</evidence>
<dbReference type="PANTHER" id="PTHR24072">
    <property type="entry name" value="RHO FAMILY GTPASE"/>
    <property type="match status" value="1"/>
</dbReference>
<keyword evidence="3" id="KW-1003">Cell membrane</keyword>
<dbReference type="FunFam" id="3.40.50.300:FF:000983">
    <property type="entry name" value="Rho family GTPase"/>
    <property type="match status" value="1"/>
</dbReference>
<dbReference type="GO" id="GO:0022412">
    <property type="term" value="P:cellular process involved in reproduction in multicellular organism"/>
    <property type="evidence" value="ECO:0007669"/>
    <property type="project" value="UniProtKB-ARBA"/>
</dbReference>
<dbReference type="GO" id="GO:0003006">
    <property type="term" value="P:developmental process involved in reproduction"/>
    <property type="evidence" value="ECO:0007669"/>
    <property type="project" value="UniProtKB-ARBA"/>
</dbReference>
<dbReference type="InterPro" id="IPR005225">
    <property type="entry name" value="Small_GTP-bd"/>
</dbReference>
<gene>
    <name evidence="11" type="primary">RHOA</name>
    <name evidence="13" type="synonym">LOC112679281</name>
    <name evidence="11" type="ORF">g.122832</name>
</gene>
<dbReference type="PROSITE" id="PS51421">
    <property type="entry name" value="RAS"/>
    <property type="match status" value="1"/>
</dbReference>
<dbReference type="InterPro" id="IPR003578">
    <property type="entry name" value="Small_GTPase_Rho"/>
</dbReference>
<evidence type="ECO:0000256" key="4">
    <source>
        <dbReference type="ARBA" id="ARBA00022481"/>
    </source>
</evidence>
<reference evidence="11" key="1">
    <citation type="submission" date="2018-04" db="EMBL/GenBank/DDBJ databases">
        <title>Transcriptome assembly of Sipha flava.</title>
        <authorList>
            <person name="Scully E.D."/>
            <person name="Geib S.M."/>
            <person name="Palmer N.A."/>
            <person name="Koch K."/>
            <person name="Bradshaw J."/>
            <person name="Heng-Moss T."/>
            <person name="Sarath G."/>
        </authorList>
    </citation>
    <scope>NUCLEOTIDE SEQUENCE</scope>
</reference>
<evidence type="ECO:0000256" key="9">
    <source>
        <dbReference type="ARBA" id="ARBA00023289"/>
    </source>
</evidence>
<keyword evidence="9" id="KW-0636">Prenylation</keyword>
<dbReference type="GO" id="GO:0005525">
    <property type="term" value="F:GTP binding"/>
    <property type="evidence" value="ECO:0007669"/>
    <property type="project" value="UniProtKB-KW"/>
</dbReference>
<evidence type="ECO:0000256" key="2">
    <source>
        <dbReference type="ARBA" id="ARBA00010142"/>
    </source>
</evidence>
<evidence type="ECO:0000313" key="12">
    <source>
        <dbReference type="Proteomes" id="UP000694846"/>
    </source>
</evidence>
<keyword evidence="8" id="KW-0449">Lipoprotein</keyword>
<evidence type="ECO:0000313" key="11">
    <source>
        <dbReference type="EMBL" id="MBY82602.1"/>
    </source>
</evidence>
<dbReference type="NCBIfam" id="TIGR00231">
    <property type="entry name" value="small_GTP"/>
    <property type="match status" value="1"/>
</dbReference>
<dbReference type="Gene3D" id="3.40.50.300">
    <property type="entry name" value="P-loop containing nucleotide triphosphate hydrolases"/>
    <property type="match status" value="1"/>
</dbReference>
<dbReference type="CDD" id="cd00157">
    <property type="entry name" value="Rho"/>
    <property type="match status" value="1"/>
</dbReference>
<dbReference type="GO" id="GO:0001667">
    <property type="term" value="P:ameboidal-type cell migration"/>
    <property type="evidence" value="ECO:0007669"/>
    <property type="project" value="UniProtKB-ARBA"/>
</dbReference>
<dbReference type="EMBL" id="GGMS01013399">
    <property type="protein sequence ID" value="MBY82602.1"/>
    <property type="molecule type" value="Transcribed_RNA"/>
</dbReference>
<feature type="region of interest" description="Disordered" evidence="10">
    <location>
        <begin position="218"/>
        <end position="242"/>
    </location>
</feature>